<organism evidence="1">
    <name type="scientific">marine metagenome</name>
    <dbReference type="NCBI Taxonomy" id="408172"/>
    <lineage>
        <taxon>unclassified sequences</taxon>
        <taxon>metagenomes</taxon>
        <taxon>ecological metagenomes</taxon>
    </lineage>
</organism>
<gene>
    <name evidence="1" type="ORF">METZ01_LOCUS225387</name>
</gene>
<name>A0A382GD65_9ZZZZ</name>
<sequence>VQIQNTQDEVVLKEDFAELDTFLI</sequence>
<feature type="non-terminal residue" evidence="1">
    <location>
        <position position="1"/>
    </location>
</feature>
<feature type="non-terminal residue" evidence="1">
    <location>
        <position position="24"/>
    </location>
</feature>
<evidence type="ECO:0000313" key="1">
    <source>
        <dbReference type="EMBL" id="SVB72533.1"/>
    </source>
</evidence>
<accession>A0A382GD65</accession>
<dbReference type="EMBL" id="UINC01054612">
    <property type="protein sequence ID" value="SVB72533.1"/>
    <property type="molecule type" value="Genomic_DNA"/>
</dbReference>
<proteinExistence type="predicted"/>
<reference evidence="1" key="1">
    <citation type="submission" date="2018-05" db="EMBL/GenBank/DDBJ databases">
        <authorList>
            <person name="Lanie J.A."/>
            <person name="Ng W.-L."/>
            <person name="Kazmierczak K.M."/>
            <person name="Andrzejewski T.M."/>
            <person name="Davidsen T.M."/>
            <person name="Wayne K.J."/>
            <person name="Tettelin H."/>
            <person name="Glass J.I."/>
            <person name="Rusch D."/>
            <person name="Podicherti R."/>
            <person name="Tsui H.-C.T."/>
            <person name="Winkler M.E."/>
        </authorList>
    </citation>
    <scope>NUCLEOTIDE SEQUENCE</scope>
</reference>
<protein>
    <submittedName>
        <fullName evidence="1">Uncharacterized protein</fullName>
    </submittedName>
</protein>
<dbReference type="AlphaFoldDB" id="A0A382GD65"/>